<keyword evidence="1" id="KW-0732">Signal</keyword>
<dbReference type="GO" id="GO:0030674">
    <property type="term" value="F:protein-macromolecule adaptor activity"/>
    <property type="evidence" value="ECO:0007669"/>
    <property type="project" value="TreeGrafter"/>
</dbReference>
<evidence type="ECO:0000256" key="2">
    <source>
        <dbReference type="ARBA" id="ARBA00023136"/>
    </source>
</evidence>
<evidence type="ECO:0000313" key="6">
    <source>
        <dbReference type="Proteomes" id="UP000593594"/>
    </source>
</evidence>
<dbReference type="RefSeq" id="WP_213162288.1">
    <property type="nucleotide sequence ID" value="NZ_CP058214.1"/>
</dbReference>
<accession>A0A7S8C7M4</accession>
<keyword evidence="3" id="KW-0998">Cell outer membrane</keyword>
<evidence type="ECO:0000256" key="1">
    <source>
        <dbReference type="ARBA" id="ARBA00022729"/>
    </source>
</evidence>
<dbReference type="InterPro" id="IPR037873">
    <property type="entry name" value="BamE-like"/>
</dbReference>
<dbReference type="GO" id="GO:0051205">
    <property type="term" value="P:protein insertion into membrane"/>
    <property type="evidence" value="ECO:0007669"/>
    <property type="project" value="TreeGrafter"/>
</dbReference>
<dbReference type="GO" id="GO:0043165">
    <property type="term" value="P:Gram-negative-bacterium-type cell outer membrane assembly"/>
    <property type="evidence" value="ECO:0007669"/>
    <property type="project" value="TreeGrafter"/>
</dbReference>
<organism evidence="5 6">
    <name type="scientific">Kaustia mangrovi</name>
    <dbReference type="NCBI Taxonomy" id="2593653"/>
    <lineage>
        <taxon>Bacteria</taxon>
        <taxon>Pseudomonadati</taxon>
        <taxon>Pseudomonadota</taxon>
        <taxon>Alphaproteobacteria</taxon>
        <taxon>Hyphomicrobiales</taxon>
        <taxon>Parvibaculaceae</taxon>
        <taxon>Kaustia</taxon>
    </lineage>
</organism>
<dbReference type="Pfam" id="PF04355">
    <property type="entry name" value="BamE"/>
    <property type="match status" value="1"/>
</dbReference>
<feature type="domain" description="Outer membrane protein assembly factor BamE" evidence="4">
    <location>
        <begin position="32"/>
        <end position="107"/>
    </location>
</feature>
<dbReference type="PROSITE" id="PS51257">
    <property type="entry name" value="PROKAR_LIPOPROTEIN"/>
    <property type="match status" value="1"/>
</dbReference>
<protein>
    <submittedName>
        <fullName evidence="5">Outer membrane protein assembly factor BamE</fullName>
    </submittedName>
</protein>
<keyword evidence="2" id="KW-0472">Membrane</keyword>
<dbReference type="InterPro" id="IPR026592">
    <property type="entry name" value="BamE"/>
</dbReference>
<sequence length="163" mass="17844">MTTRRSLLRNGVMGLAALAALAGCVPTVDYRGYLPRGDDLQKVQVGMSKSEVEALLGSPSTTATVKYHGDSFYYISSVVEQEAFFKPEVVDRQIFAIRFDESDRVQSFANYGLEDGRIIDFNTRETPTRGKELSILQELFRNVGRFDPGGQGPGAGPMGPGPF</sequence>
<dbReference type="KEGG" id="kmn:HW532_20780"/>
<dbReference type="Gene3D" id="3.30.1450.10">
    <property type="match status" value="1"/>
</dbReference>
<dbReference type="PANTHER" id="PTHR37482:SF1">
    <property type="entry name" value="OUTER MEMBRANE PROTEIN ASSEMBLY FACTOR BAME"/>
    <property type="match status" value="1"/>
</dbReference>
<dbReference type="GO" id="GO:1990063">
    <property type="term" value="C:Bam protein complex"/>
    <property type="evidence" value="ECO:0007669"/>
    <property type="project" value="TreeGrafter"/>
</dbReference>
<dbReference type="InterPro" id="IPR007450">
    <property type="entry name" value="BamE_dom"/>
</dbReference>
<dbReference type="PANTHER" id="PTHR37482">
    <property type="entry name" value="OUTER MEMBRANE PROTEIN ASSEMBLY FACTOR BAME"/>
    <property type="match status" value="1"/>
</dbReference>
<evidence type="ECO:0000256" key="3">
    <source>
        <dbReference type="ARBA" id="ARBA00023237"/>
    </source>
</evidence>
<proteinExistence type="predicted"/>
<dbReference type="Proteomes" id="UP000593594">
    <property type="component" value="Chromosome"/>
</dbReference>
<dbReference type="EMBL" id="CP058214">
    <property type="protein sequence ID" value="QPC44915.1"/>
    <property type="molecule type" value="Genomic_DNA"/>
</dbReference>
<evidence type="ECO:0000259" key="4">
    <source>
        <dbReference type="Pfam" id="PF04355"/>
    </source>
</evidence>
<keyword evidence="6" id="KW-1185">Reference proteome</keyword>
<evidence type="ECO:0000313" key="5">
    <source>
        <dbReference type="EMBL" id="QPC44915.1"/>
    </source>
</evidence>
<reference evidence="5 6" key="1">
    <citation type="submission" date="2020-06" db="EMBL/GenBank/DDBJ databases">
        <title>Genome sequence of 2 isolates from Red Sea Mangroves.</title>
        <authorList>
            <person name="Sefrji F."/>
            <person name="Michoud G."/>
            <person name="Merlino G."/>
            <person name="Daffonchio D."/>
        </authorList>
    </citation>
    <scope>NUCLEOTIDE SEQUENCE [LARGE SCALE GENOMIC DNA]</scope>
    <source>
        <strain evidence="5 6">R1DC25</strain>
    </source>
</reference>
<dbReference type="AlphaFoldDB" id="A0A7S8C7M4"/>
<dbReference type="InterPro" id="IPR006311">
    <property type="entry name" value="TAT_signal"/>
</dbReference>
<gene>
    <name evidence="5" type="ORF">HW532_20780</name>
</gene>
<dbReference type="PROSITE" id="PS51318">
    <property type="entry name" value="TAT"/>
    <property type="match status" value="1"/>
</dbReference>
<name>A0A7S8C7M4_9HYPH</name>